<feature type="region of interest" description="Disordered" evidence="1">
    <location>
        <begin position="48"/>
        <end position="106"/>
    </location>
</feature>
<accession>A0ABP0KQ32</accession>
<protein>
    <submittedName>
        <fullName evidence="2">Uncharacterized protein</fullName>
    </submittedName>
</protein>
<feature type="compositionally biased region" description="Acidic residues" evidence="1">
    <location>
        <begin position="76"/>
        <end position="85"/>
    </location>
</feature>
<organism evidence="2 3">
    <name type="scientific">Durusdinium trenchii</name>
    <dbReference type="NCBI Taxonomy" id="1381693"/>
    <lineage>
        <taxon>Eukaryota</taxon>
        <taxon>Sar</taxon>
        <taxon>Alveolata</taxon>
        <taxon>Dinophyceae</taxon>
        <taxon>Suessiales</taxon>
        <taxon>Symbiodiniaceae</taxon>
        <taxon>Durusdinium</taxon>
    </lineage>
</organism>
<dbReference type="Proteomes" id="UP001642464">
    <property type="component" value="Unassembled WGS sequence"/>
</dbReference>
<evidence type="ECO:0000313" key="3">
    <source>
        <dbReference type="Proteomes" id="UP001642464"/>
    </source>
</evidence>
<comment type="caution">
    <text evidence="2">The sequence shown here is derived from an EMBL/GenBank/DDBJ whole genome shotgun (WGS) entry which is preliminary data.</text>
</comment>
<dbReference type="EMBL" id="CAXAMM010012125">
    <property type="protein sequence ID" value="CAK9028072.1"/>
    <property type="molecule type" value="Genomic_DNA"/>
</dbReference>
<evidence type="ECO:0000256" key="1">
    <source>
        <dbReference type="SAM" id="MobiDB-lite"/>
    </source>
</evidence>
<name>A0ABP0KQ32_9DINO</name>
<evidence type="ECO:0000313" key="2">
    <source>
        <dbReference type="EMBL" id="CAK9028072.1"/>
    </source>
</evidence>
<reference evidence="2 3" key="1">
    <citation type="submission" date="2024-02" db="EMBL/GenBank/DDBJ databases">
        <authorList>
            <person name="Chen Y."/>
            <person name="Shah S."/>
            <person name="Dougan E. K."/>
            <person name="Thang M."/>
            <person name="Chan C."/>
        </authorList>
    </citation>
    <scope>NUCLEOTIDE SEQUENCE [LARGE SCALE GENOMIC DNA]</scope>
</reference>
<keyword evidence="3" id="KW-1185">Reference proteome</keyword>
<gene>
    <name evidence="2" type="ORF">SCF082_LOCUS18199</name>
</gene>
<proteinExistence type="predicted"/>
<sequence>MALALAEEAQQAGLEPQLALKLGPFSCFCLCVERGSLDAGAQLALAQAGVRGEGGVARRSKGSMEEYDYWPPAPVNEEESDEQPLLEEPPGQTTTEEASAVPPERS</sequence>